<dbReference type="AlphaFoldDB" id="E5G5L0"/>
<protein>
    <submittedName>
        <fullName evidence="2">Transposase</fullName>
    </submittedName>
</protein>
<dbReference type="PANTHER" id="PTHR35528">
    <property type="entry name" value="BLL1675 PROTEIN"/>
    <property type="match status" value="1"/>
</dbReference>
<dbReference type="PANTHER" id="PTHR35528:SF3">
    <property type="entry name" value="BLL1675 PROTEIN"/>
    <property type="match status" value="1"/>
</dbReference>
<evidence type="ECO:0000313" key="2">
    <source>
        <dbReference type="EMBL" id="ADQ53938.1"/>
    </source>
</evidence>
<dbReference type="Gene3D" id="3.30.420.10">
    <property type="entry name" value="Ribonuclease H-like superfamily/Ribonuclease H"/>
    <property type="match status" value="1"/>
</dbReference>
<evidence type="ECO:0000259" key="1">
    <source>
        <dbReference type="Pfam" id="PF13610"/>
    </source>
</evidence>
<accession>E5G5L0</accession>
<dbReference type="InterPro" id="IPR036397">
    <property type="entry name" value="RNaseH_sf"/>
</dbReference>
<dbReference type="EMBL" id="HM752261">
    <property type="protein sequence ID" value="ADQ53938.1"/>
    <property type="molecule type" value="Genomic_DNA"/>
</dbReference>
<reference evidence="2" key="1">
    <citation type="submission" date="2010-07" db="EMBL/GenBank/DDBJ databases">
        <title>Gene structure and function analysis of the virulence-related plasmid pVH1 from Vibrio harveyi VIB645.</title>
        <authorList>
            <person name="Hou X."/>
            <person name="Sun J."/>
            <person name="Sun B."/>
            <person name="Liu J."/>
            <person name="Zhang X."/>
        </authorList>
    </citation>
    <scope>NUCLEOTIDE SEQUENCE</scope>
    <source>
        <strain evidence="2">VIB645</strain>
        <plasmid evidence="2">pVH1</plasmid>
    </source>
</reference>
<dbReference type="GO" id="GO:0003676">
    <property type="term" value="F:nucleic acid binding"/>
    <property type="evidence" value="ECO:0007669"/>
    <property type="project" value="InterPro"/>
</dbReference>
<dbReference type="InterPro" id="IPR052183">
    <property type="entry name" value="IS_Transposase"/>
</dbReference>
<name>E5G5L0_VIBHA</name>
<sequence length="116" mass="13616">MVFASTFRWEWKVDETYIKVKGKWAYLYRAVDKRGETIDFFLSTTRNAKATLRFLAKALRGLKSWEYPHTINTDKEPAYGLDIRALKAQGKYPGEVVHRQVKYLNNAVEEQQKRAV</sequence>
<dbReference type="InterPro" id="IPR032874">
    <property type="entry name" value="DDE_dom"/>
</dbReference>
<keyword evidence="2" id="KW-0614">Plasmid</keyword>
<dbReference type="Pfam" id="PF13610">
    <property type="entry name" value="DDE_Tnp_IS240"/>
    <property type="match status" value="1"/>
</dbReference>
<organism evidence="2">
    <name type="scientific">Vibrio harveyi</name>
    <name type="common">Beneckea harveyi</name>
    <dbReference type="NCBI Taxonomy" id="669"/>
    <lineage>
        <taxon>Bacteria</taxon>
        <taxon>Pseudomonadati</taxon>
        <taxon>Pseudomonadota</taxon>
        <taxon>Gammaproteobacteria</taxon>
        <taxon>Vibrionales</taxon>
        <taxon>Vibrionaceae</taxon>
        <taxon>Vibrio</taxon>
    </lineage>
</organism>
<feature type="domain" description="DDE" evidence="1">
    <location>
        <begin position="9"/>
        <end position="111"/>
    </location>
</feature>
<geneLocation type="plasmid" evidence="2">
    <name>pVH1</name>
</geneLocation>
<proteinExistence type="predicted"/>